<feature type="transmembrane region" description="Helical" evidence="1">
    <location>
        <begin position="277"/>
        <end position="295"/>
    </location>
</feature>
<reference evidence="2 3" key="1">
    <citation type="submission" date="2011-02" db="EMBL/GenBank/DDBJ databases">
        <authorList>
            <person name="Weinstock G."/>
            <person name="Sodergren E."/>
            <person name="Clifton S."/>
            <person name="Fulton L."/>
            <person name="Fulton B."/>
            <person name="Courtney L."/>
            <person name="Fronick C."/>
            <person name="Harrison M."/>
            <person name="Strong C."/>
            <person name="Farmer C."/>
            <person name="Delahaunty K."/>
            <person name="Markovic C."/>
            <person name="Hall O."/>
            <person name="Minx P."/>
            <person name="Tomlinson C."/>
            <person name="Mitreva M."/>
            <person name="Hou S."/>
            <person name="Chen J."/>
            <person name="Wollam A."/>
            <person name="Pepin K.H."/>
            <person name="Johnson M."/>
            <person name="Bhonagiri V."/>
            <person name="Zhang X."/>
            <person name="Suruliraj S."/>
            <person name="Warren W."/>
            <person name="Chinwalla A."/>
            <person name="Mardis E.R."/>
            <person name="Wilson R.K."/>
        </authorList>
    </citation>
    <scope>NUCLEOTIDE SEQUENCE [LARGE SCALE GENOMIC DNA]</scope>
    <source>
        <strain evidence="2 3">YIT 12057</strain>
    </source>
</reference>
<dbReference type="AlphaFoldDB" id="F3PYU5"/>
<dbReference type="eggNOG" id="ENOG5030RQN">
    <property type="taxonomic scope" value="Bacteria"/>
</dbReference>
<keyword evidence="1" id="KW-1133">Transmembrane helix</keyword>
<name>F3PYU5_9BACE</name>
<keyword evidence="1" id="KW-0812">Transmembrane</keyword>
<accession>F3PYU5</accession>
<evidence type="ECO:0000313" key="3">
    <source>
        <dbReference type="Proteomes" id="UP000003416"/>
    </source>
</evidence>
<protein>
    <submittedName>
        <fullName evidence="2">Uncharacterized protein</fullName>
    </submittedName>
</protein>
<comment type="caution">
    <text evidence="2">The sequence shown here is derived from an EMBL/GenBank/DDBJ whole genome shotgun (WGS) entry which is preliminary data.</text>
</comment>
<organism evidence="2 3">
    <name type="scientific">Bacteroides fluxus YIT 12057</name>
    <dbReference type="NCBI Taxonomy" id="763034"/>
    <lineage>
        <taxon>Bacteria</taxon>
        <taxon>Pseudomonadati</taxon>
        <taxon>Bacteroidota</taxon>
        <taxon>Bacteroidia</taxon>
        <taxon>Bacteroidales</taxon>
        <taxon>Bacteroidaceae</taxon>
        <taxon>Bacteroides</taxon>
    </lineage>
</organism>
<keyword evidence="3" id="KW-1185">Reference proteome</keyword>
<dbReference type="EMBL" id="AFBN01000115">
    <property type="protein sequence ID" value="EGF49268.1"/>
    <property type="molecule type" value="Genomic_DNA"/>
</dbReference>
<evidence type="ECO:0000256" key="1">
    <source>
        <dbReference type="SAM" id="Phobius"/>
    </source>
</evidence>
<dbReference type="Proteomes" id="UP000003416">
    <property type="component" value="Unassembled WGS sequence"/>
</dbReference>
<gene>
    <name evidence="2" type="ORF">HMPREF9446_03903</name>
</gene>
<dbReference type="HOGENOM" id="CLU_074806_0_0_10"/>
<sequence>MQDFLGIVNEHILRIDVVTRKQQPDRSGERKHAVTAVGGQTLIASVRSHACGQVLRIGKDMQAEAFVTDPHPPGIEADVLQYGRSVFHFQGQVPFEQPGSVFRTDQFFRPQPFHPNMAGIVHDTFELLHGFEELHHGIPVRDFLGEDVSPAQGAEVAPAAGPLTRGLGQVQETAVLQIGALVEMAGIAPGQEAFCNVSLRRVAFPGEPVLLVHDRKGGKHLDGLHPGAVHGLVLGGCHGIEFGQLHFIGHRNVAILADDAVVLHGQDRKAAFQLSDFQYASHFFFFFLGVNRLLIRRRTVR</sequence>
<proteinExistence type="predicted"/>
<evidence type="ECO:0000313" key="2">
    <source>
        <dbReference type="EMBL" id="EGF49268.1"/>
    </source>
</evidence>
<dbReference type="STRING" id="763034.HMPREF9446_03903"/>
<keyword evidence="1" id="KW-0472">Membrane</keyword>